<evidence type="ECO:0000259" key="1">
    <source>
        <dbReference type="Pfam" id="PF12485"/>
    </source>
</evidence>
<name>A0ABD0Q9R7_CIRMR</name>
<organism evidence="2 3">
    <name type="scientific">Cirrhinus mrigala</name>
    <name type="common">Mrigala</name>
    <dbReference type="NCBI Taxonomy" id="683832"/>
    <lineage>
        <taxon>Eukaryota</taxon>
        <taxon>Metazoa</taxon>
        <taxon>Chordata</taxon>
        <taxon>Craniata</taxon>
        <taxon>Vertebrata</taxon>
        <taxon>Euteleostomi</taxon>
        <taxon>Actinopterygii</taxon>
        <taxon>Neopterygii</taxon>
        <taxon>Teleostei</taxon>
        <taxon>Ostariophysi</taxon>
        <taxon>Cypriniformes</taxon>
        <taxon>Cyprinidae</taxon>
        <taxon>Labeoninae</taxon>
        <taxon>Labeonini</taxon>
        <taxon>Cirrhinus</taxon>
    </lineage>
</organism>
<feature type="non-terminal residue" evidence="2">
    <location>
        <position position="1"/>
    </location>
</feature>
<keyword evidence="3" id="KW-1185">Reference proteome</keyword>
<dbReference type="Proteomes" id="UP001529510">
    <property type="component" value="Unassembled WGS sequence"/>
</dbReference>
<dbReference type="EMBL" id="JAMKFB020000010">
    <property type="protein sequence ID" value="KAL0182968.1"/>
    <property type="molecule type" value="Genomic_DNA"/>
</dbReference>
<sequence>PVEVAEVDPSKSGGLGKKMKNISLTMRKKMGRKYTKALSEEMVSACLTVQQF</sequence>
<accession>A0ABD0Q9R7</accession>
<dbReference type="AlphaFoldDB" id="A0ABD0Q9R7"/>
<gene>
    <name evidence="2" type="ORF">M9458_022343</name>
</gene>
<proteinExistence type="predicted"/>
<evidence type="ECO:0000313" key="3">
    <source>
        <dbReference type="Proteomes" id="UP001529510"/>
    </source>
</evidence>
<feature type="domain" description="SLy proteins associated disordered region" evidence="1">
    <location>
        <begin position="5"/>
        <end position="43"/>
    </location>
</feature>
<dbReference type="InterPro" id="IPR021090">
    <property type="entry name" value="SPIDER"/>
</dbReference>
<protein>
    <recommendedName>
        <fullName evidence="1">SLy proteins associated disordered region domain-containing protein</fullName>
    </recommendedName>
</protein>
<reference evidence="2 3" key="1">
    <citation type="submission" date="2024-05" db="EMBL/GenBank/DDBJ databases">
        <title>Genome sequencing and assembly of Indian major carp, Cirrhinus mrigala (Hamilton, 1822).</title>
        <authorList>
            <person name="Mohindra V."/>
            <person name="Chowdhury L.M."/>
            <person name="Lal K."/>
            <person name="Jena J.K."/>
        </authorList>
    </citation>
    <scope>NUCLEOTIDE SEQUENCE [LARGE SCALE GENOMIC DNA]</scope>
    <source>
        <strain evidence="2">CM1030</strain>
        <tissue evidence="2">Blood</tissue>
    </source>
</reference>
<comment type="caution">
    <text evidence="2">The sequence shown here is derived from an EMBL/GenBank/DDBJ whole genome shotgun (WGS) entry which is preliminary data.</text>
</comment>
<dbReference type="Pfam" id="PF12485">
    <property type="entry name" value="SPIDER"/>
    <property type="match status" value="1"/>
</dbReference>
<evidence type="ECO:0000313" key="2">
    <source>
        <dbReference type="EMBL" id="KAL0182968.1"/>
    </source>
</evidence>